<evidence type="ECO:0000256" key="5">
    <source>
        <dbReference type="SAM" id="Phobius"/>
    </source>
</evidence>
<gene>
    <name evidence="6" type="ORF">D3H65_32190</name>
</gene>
<dbReference type="EMBL" id="CP032157">
    <property type="protein sequence ID" value="AXY78369.1"/>
    <property type="molecule type" value="Genomic_DNA"/>
</dbReference>
<keyword evidence="2 5" id="KW-0812">Transmembrane</keyword>
<keyword evidence="3 5" id="KW-1133">Transmembrane helix</keyword>
<keyword evidence="4 5" id="KW-0472">Membrane</keyword>
<evidence type="ECO:0000313" key="7">
    <source>
        <dbReference type="Proteomes" id="UP000263900"/>
    </source>
</evidence>
<keyword evidence="1" id="KW-1003">Cell membrane</keyword>
<reference evidence="6 7" key="1">
    <citation type="submission" date="2018-09" db="EMBL/GenBank/DDBJ databases">
        <title>Genome sequencing of strain 6GH32-13.</title>
        <authorList>
            <person name="Weon H.-Y."/>
            <person name="Heo J."/>
            <person name="Kwon S.-W."/>
        </authorList>
    </citation>
    <scope>NUCLEOTIDE SEQUENCE [LARGE SCALE GENOMIC DNA]</scope>
    <source>
        <strain evidence="6 7">5GH32-13</strain>
    </source>
</reference>
<dbReference type="InterPro" id="IPR009760">
    <property type="entry name" value="DUF1328"/>
</dbReference>
<feature type="transmembrane region" description="Helical" evidence="5">
    <location>
        <begin position="7"/>
        <end position="24"/>
    </location>
</feature>
<name>A0A3B7MYS7_9BACT</name>
<dbReference type="GO" id="GO:0005886">
    <property type="term" value="C:plasma membrane"/>
    <property type="evidence" value="ECO:0007669"/>
    <property type="project" value="InterPro"/>
</dbReference>
<sequence>MLRWSEIFLIMALIASLCGFGGMMGGDPTIAKILFFIFTFLFIASVVNRRQTRNAK</sequence>
<dbReference type="RefSeq" id="WP_119054241.1">
    <property type="nucleotide sequence ID" value="NZ_CP032157.1"/>
</dbReference>
<evidence type="ECO:0000256" key="4">
    <source>
        <dbReference type="ARBA" id="ARBA00023136"/>
    </source>
</evidence>
<evidence type="ECO:0000256" key="3">
    <source>
        <dbReference type="ARBA" id="ARBA00022989"/>
    </source>
</evidence>
<keyword evidence="7" id="KW-1185">Reference proteome</keyword>
<dbReference type="AlphaFoldDB" id="A0A3B7MYS7"/>
<dbReference type="Proteomes" id="UP000263900">
    <property type="component" value="Chromosome"/>
</dbReference>
<dbReference type="PIRSF" id="PIRSF036466">
    <property type="entry name" value="UCP036466"/>
    <property type="match status" value="1"/>
</dbReference>
<dbReference type="KEGG" id="pseg:D3H65_32190"/>
<evidence type="ECO:0000256" key="2">
    <source>
        <dbReference type="ARBA" id="ARBA00022692"/>
    </source>
</evidence>
<evidence type="ECO:0000313" key="6">
    <source>
        <dbReference type="EMBL" id="AXY78369.1"/>
    </source>
</evidence>
<dbReference type="Pfam" id="PF07043">
    <property type="entry name" value="DUF1328"/>
    <property type="match status" value="1"/>
</dbReference>
<evidence type="ECO:0000256" key="1">
    <source>
        <dbReference type="ARBA" id="ARBA00022475"/>
    </source>
</evidence>
<organism evidence="6 7">
    <name type="scientific">Paraflavitalea soli</name>
    <dbReference type="NCBI Taxonomy" id="2315862"/>
    <lineage>
        <taxon>Bacteria</taxon>
        <taxon>Pseudomonadati</taxon>
        <taxon>Bacteroidota</taxon>
        <taxon>Chitinophagia</taxon>
        <taxon>Chitinophagales</taxon>
        <taxon>Chitinophagaceae</taxon>
        <taxon>Paraflavitalea</taxon>
    </lineage>
</organism>
<protein>
    <submittedName>
        <fullName evidence="6">DUF1328 domain-containing protein</fullName>
    </submittedName>
</protein>
<feature type="transmembrane region" description="Helical" evidence="5">
    <location>
        <begin position="30"/>
        <end position="47"/>
    </location>
</feature>
<accession>A0A3B7MYS7</accession>
<proteinExistence type="inferred from homology"/>
<dbReference type="HAMAP" id="MF_01361">
    <property type="entry name" value="UPF0391"/>
    <property type="match status" value="1"/>
</dbReference>